<keyword evidence="2" id="KW-0472">Membrane</keyword>
<feature type="compositionally biased region" description="Basic and acidic residues" evidence="1">
    <location>
        <begin position="218"/>
        <end position="234"/>
    </location>
</feature>
<dbReference type="PANTHER" id="PTHR41795">
    <property type="entry name" value="EXOPOLYSACCHARIDE SYNTHESIS PROTEIN"/>
    <property type="match status" value="1"/>
</dbReference>
<dbReference type="OrthoDB" id="7949130at2"/>
<dbReference type="RefSeq" id="WP_120048635.1">
    <property type="nucleotide sequence ID" value="NZ_RAHX01000001.1"/>
</dbReference>
<feature type="transmembrane region" description="Helical" evidence="2">
    <location>
        <begin position="176"/>
        <end position="193"/>
    </location>
</feature>
<dbReference type="PANTHER" id="PTHR41795:SF1">
    <property type="entry name" value="EXOPOLYSACCHARIDE SYNTHESIS PROTEIN"/>
    <property type="match status" value="1"/>
</dbReference>
<dbReference type="Pfam" id="PF06055">
    <property type="entry name" value="ExoD"/>
    <property type="match status" value="1"/>
</dbReference>
<sequence>MATDPNNVGEILDGLQELAERNDSVTVDNVMDAFGARTFGPAIMIPALLELTPIGAIPGVPTFLAVTIVLIAVQKAIGREHVWLPGAILNRSVASGKIQSGVEKLRPVARFMDRHFHGRLKWIARKPFSRIAAGIVVLLCLTVPFLEVLPFASSVPMLAIAAFGLAVLVRDGALMILALAGSLVALSLSLDYWDGGMSDTPETDGVVSEENVQAAEATAEKAEMTAKDTAEKAADAVNGD</sequence>
<feature type="transmembrane region" description="Helical" evidence="2">
    <location>
        <begin position="128"/>
        <end position="145"/>
    </location>
</feature>
<name>A0A419RV12_9SPHN</name>
<feature type="transmembrane region" description="Helical" evidence="2">
    <location>
        <begin position="54"/>
        <end position="73"/>
    </location>
</feature>
<keyword evidence="2" id="KW-1133">Transmembrane helix</keyword>
<dbReference type="Proteomes" id="UP000285232">
    <property type="component" value="Unassembled WGS sequence"/>
</dbReference>
<accession>A0A419RV12</accession>
<reference evidence="3 4" key="1">
    <citation type="journal article" date="2017" name="Int. J. Syst. Evol. Microbiol.">
        <title>Erythrobacter aquimixticola sp. nov., isolated from the junction between the ocean and a freshwater spring.</title>
        <authorList>
            <person name="Park S."/>
            <person name="Jung Y.T."/>
            <person name="Choi S.J."/>
            <person name="Yoon J.H."/>
        </authorList>
    </citation>
    <scope>NUCLEOTIDE SEQUENCE [LARGE SCALE GENOMIC DNA]</scope>
    <source>
        <strain evidence="3 4">JSSK-14</strain>
    </source>
</reference>
<keyword evidence="2" id="KW-0812">Transmembrane</keyword>
<protein>
    <submittedName>
        <fullName evidence="3">Exopolysaccharide biosynthesis protein</fullName>
    </submittedName>
</protein>
<dbReference type="AlphaFoldDB" id="A0A419RV12"/>
<evidence type="ECO:0000313" key="3">
    <source>
        <dbReference type="EMBL" id="RJY09626.1"/>
    </source>
</evidence>
<feature type="region of interest" description="Disordered" evidence="1">
    <location>
        <begin position="218"/>
        <end position="240"/>
    </location>
</feature>
<keyword evidence="4" id="KW-1185">Reference proteome</keyword>
<dbReference type="InterPro" id="IPR010331">
    <property type="entry name" value="ExoD"/>
</dbReference>
<comment type="caution">
    <text evidence="3">The sequence shown here is derived from an EMBL/GenBank/DDBJ whole genome shotgun (WGS) entry which is preliminary data.</text>
</comment>
<evidence type="ECO:0000256" key="2">
    <source>
        <dbReference type="SAM" id="Phobius"/>
    </source>
</evidence>
<evidence type="ECO:0000313" key="4">
    <source>
        <dbReference type="Proteomes" id="UP000285232"/>
    </source>
</evidence>
<organism evidence="3 4">
    <name type="scientific">Aurantiacibacter aquimixticola</name>
    <dbReference type="NCBI Taxonomy" id="1958945"/>
    <lineage>
        <taxon>Bacteria</taxon>
        <taxon>Pseudomonadati</taxon>
        <taxon>Pseudomonadota</taxon>
        <taxon>Alphaproteobacteria</taxon>
        <taxon>Sphingomonadales</taxon>
        <taxon>Erythrobacteraceae</taxon>
        <taxon>Aurantiacibacter</taxon>
    </lineage>
</organism>
<gene>
    <name evidence="3" type="ORF">D6201_09880</name>
</gene>
<evidence type="ECO:0000256" key="1">
    <source>
        <dbReference type="SAM" id="MobiDB-lite"/>
    </source>
</evidence>
<proteinExistence type="predicted"/>
<dbReference type="EMBL" id="RAHX01000001">
    <property type="protein sequence ID" value="RJY09626.1"/>
    <property type="molecule type" value="Genomic_DNA"/>
</dbReference>